<evidence type="ECO:0000313" key="3">
    <source>
        <dbReference type="Proteomes" id="UP000000758"/>
    </source>
</evidence>
<evidence type="ECO:0000313" key="2">
    <source>
        <dbReference type="EMBL" id="ABK77121.1"/>
    </source>
</evidence>
<gene>
    <name evidence="2" type="ordered locus">CENSYa_0487</name>
</gene>
<keyword evidence="1" id="KW-0812">Transmembrane</keyword>
<dbReference type="Proteomes" id="UP000000758">
    <property type="component" value="Chromosome"/>
</dbReference>
<reference evidence="2 3" key="1">
    <citation type="journal article" date="2006" name="Proc. Natl. Acad. Sci. U.S.A.">
        <title>Genomic analysis of the uncultivated marine crenarchaeote Cenarchaeum symbiosum.</title>
        <authorList>
            <person name="Hallam S.J."/>
            <person name="Konstantinidis K.T."/>
            <person name="Putnam N."/>
            <person name="Schleper C."/>
            <person name="Watanabe Y."/>
            <person name="Sugahara J."/>
            <person name="Preston C."/>
            <person name="de la Torre J."/>
            <person name="Richardson P.M."/>
            <person name="DeLong E.F."/>
        </authorList>
    </citation>
    <scope>NUCLEOTIDE SEQUENCE [LARGE SCALE GENOMIC DNA]</scope>
    <source>
        <strain evidence="3">A</strain>
    </source>
</reference>
<dbReference type="PATRIC" id="fig|414004.10.peg.444"/>
<name>A0RUV4_CENSY</name>
<protein>
    <submittedName>
        <fullName evidence="2">Uncharacterized protein</fullName>
    </submittedName>
</protein>
<dbReference type="KEGG" id="csy:CENSYa_0487"/>
<dbReference type="AlphaFoldDB" id="A0RUV4"/>
<dbReference type="HOGENOM" id="CLU_724824_0_0_2"/>
<keyword evidence="1" id="KW-0472">Membrane</keyword>
<dbReference type="STRING" id="414004.CENSYa_0487"/>
<dbReference type="EMBL" id="DP000238">
    <property type="protein sequence ID" value="ABK77121.1"/>
    <property type="molecule type" value="Genomic_DNA"/>
</dbReference>
<organism evidence="2 3">
    <name type="scientific">Cenarchaeum symbiosum (strain A)</name>
    <dbReference type="NCBI Taxonomy" id="414004"/>
    <lineage>
        <taxon>Archaea</taxon>
        <taxon>Nitrososphaerota</taxon>
        <taxon>Candidatus Cenarchaeales</taxon>
        <taxon>Candidatus Cenarchaeaceae</taxon>
        <taxon>Candidatus Cenarchaeum</taxon>
    </lineage>
</organism>
<dbReference type="EnsemblBacteria" id="ABK77121">
    <property type="protein sequence ID" value="ABK77121"/>
    <property type="gene ID" value="CENSYa_0487"/>
</dbReference>
<keyword evidence="1" id="KW-1133">Transmembrane helix</keyword>
<accession>A0RUV4</accession>
<sequence>MPLAASAQELRFATFQETAQVLVDAGASNVTASVTLQSTSEREMKVPPEIADRITGDENIASVVLTNEDVCVLGVSGESCILVNVARNPDWGGISGTQEAAKIIGDSLIGELNDFFDTQASFHSVFLHHSDDVNVAFDTSGAVSGRGTVSAVYTMPREATDSMYEKISALLLSQEIRASGGFYDAARGLAADESSSMSFAIIRGGPLYQLKVSLVQGGSPGDVINPLEYLQAETLHRSEHFSGGFFPLNSIVQVAVIGKGGITGVSPGLVDFDVVEDTPIPTDLTQTGWIDQSAEGAGEMVFLFGERNSVGSGELAVMLGENPAAPPRPGLIDGIPDESLVVLIIAVAGASGAAALFLRGYKRAPGSRAR</sequence>
<feature type="transmembrane region" description="Helical" evidence="1">
    <location>
        <begin position="340"/>
        <end position="361"/>
    </location>
</feature>
<keyword evidence="3" id="KW-1185">Reference proteome</keyword>
<proteinExistence type="predicted"/>
<evidence type="ECO:0000256" key="1">
    <source>
        <dbReference type="SAM" id="Phobius"/>
    </source>
</evidence>